<organism evidence="1">
    <name type="scientific">marine metagenome</name>
    <dbReference type="NCBI Taxonomy" id="408172"/>
    <lineage>
        <taxon>unclassified sequences</taxon>
        <taxon>metagenomes</taxon>
        <taxon>ecological metagenomes</taxon>
    </lineage>
</organism>
<proteinExistence type="predicted"/>
<name>A0A381U3P1_9ZZZZ</name>
<dbReference type="AlphaFoldDB" id="A0A381U3P1"/>
<sequence length="46" mass="5596">MKINNNIVDFKDPFLSKKILEIESDRKRTLERNTKFVEKILKNLQF</sequence>
<gene>
    <name evidence="1" type="ORF">METZ01_LOCUS74781</name>
</gene>
<evidence type="ECO:0000313" key="1">
    <source>
        <dbReference type="EMBL" id="SVA21927.1"/>
    </source>
</evidence>
<protein>
    <submittedName>
        <fullName evidence="1">Uncharacterized protein</fullName>
    </submittedName>
</protein>
<accession>A0A381U3P1</accession>
<reference evidence="1" key="1">
    <citation type="submission" date="2018-05" db="EMBL/GenBank/DDBJ databases">
        <authorList>
            <person name="Lanie J.A."/>
            <person name="Ng W.-L."/>
            <person name="Kazmierczak K.M."/>
            <person name="Andrzejewski T.M."/>
            <person name="Davidsen T.M."/>
            <person name="Wayne K.J."/>
            <person name="Tettelin H."/>
            <person name="Glass J.I."/>
            <person name="Rusch D."/>
            <person name="Podicherti R."/>
            <person name="Tsui H.-C.T."/>
            <person name="Winkler M.E."/>
        </authorList>
    </citation>
    <scope>NUCLEOTIDE SEQUENCE</scope>
</reference>
<dbReference type="EMBL" id="UINC01005532">
    <property type="protein sequence ID" value="SVA21927.1"/>
    <property type="molecule type" value="Genomic_DNA"/>
</dbReference>